<dbReference type="OrthoDB" id="9801954at2"/>
<dbReference type="PANTHER" id="PTHR43685">
    <property type="entry name" value="GLYCOSYLTRANSFERASE"/>
    <property type="match status" value="1"/>
</dbReference>
<proteinExistence type="predicted"/>
<protein>
    <recommendedName>
        <fullName evidence="6">Glycosyl transferase family 2</fullName>
    </recommendedName>
</protein>
<dbReference type="RefSeq" id="WP_121989881.1">
    <property type="nucleotide sequence ID" value="NZ_OUNR01000017.1"/>
</dbReference>
<evidence type="ECO:0000259" key="2">
    <source>
        <dbReference type="Pfam" id="PF00535"/>
    </source>
</evidence>
<reference evidence="5" key="1">
    <citation type="submission" date="2018-04" db="EMBL/GenBank/DDBJ databases">
        <authorList>
            <person name="Lucker S."/>
            <person name="Sakoula D."/>
        </authorList>
    </citation>
    <scope>NUCLEOTIDE SEQUENCE [LARGE SCALE GENOMIC DNA]</scope>
</reference>
<dbReference type="InterPro" id="IPR050834">
    <property type="entry name" value="Glycosyltransf_2"/>
</dbReference>
<dbReference type="CDD" id="cd06420">
    <property type="entry name" value="GT2_Chondriotin_Pol_N"/>
    <property type="match status" value="1"/>
</dbReference>
<evidence type="ECO:0000259" key="3">
    <source>
        <dbReference type="Pfam" id="PF02709"/>
    </source>
</evidence>
<feature type="domain" description="Glycosyltransferase 2-like" evidence="2">
    <location>
        <begin position="5"/>
        <end position="108"/>
    </location>
</feature>
<dbReference type="Pfam" id="PF02709">
    <property type="entry name" value="Glyco_transf_7C"/>
    <property type="match status" value="1"/>
</dbReference>
<dbReference type="SUPFAM" id="SSF53448">
    <property type="entry name" value="Nucleotide-diphospho-sugar transferases"/>
    <property type="match status" value="1"/>
</dbReference>
<organism evidence="4 5">
    <name type="scientific">Nitrospira lenta</name>
    <dbReference type="NCBI Taxonomy" id="1436998"/>
    <lineage>
        <taxon>Bacteria</taxon>
        <taxon>Pseudomonadati</taxon>
        <taxon>Nitrospirota</taxon>
        <taxon>Nitrospiria</taxon>
        <taxon>Nitrospirales</taxon>
        <taxon>Nitrospiraceae</taxon>
        <taxon>Nitrospira</taxon>
    </lineage>
</organism>
<name>A0A330L7H0_9BACT</name>
<dbReference type="InterPro" id="IPR001173">
    <property type="entry name" value="Glyco_trans_2-like"/>
</dbReference>
<dbReference type="PANTHER" id="PTHR43685:SF3">
    <property type="entry name" value="SLR2126 PROTEIN"/>
    <property type="match status" value="1"/>
</dbReference>
<gene>
    <name evidence="4" type="ORF">NITLEN_40095</name>
</gene>
<dbReference type="Gene3D" id="3.90.550.10">
    <property type="entry name" value="Spore Coat Polysaccharide Biosynthesis Protein SpsA, Chain A"/>
    <property type="match status" value="1"/>
</dbReference>
<keyword evidence="1" id="KW-0808">Transferase</keyword>
<evidence type="ECO:0000313" key="5">
    <source>
        <dbReference type="Proteomes" id="UP000248168"/>
    </source>
</evidence>
<dbReference type="InParanoid" id="A0A330L7H0"/>
<dbReference type="AlphaFoldDB" id="A0A330L7H0"/>
<feature type="domain" description="Galactosyltransferase C-terminal" evidence="3">
    <location>
        <begin position="173"/>
        <end position="230"/>
    </location>
</feature>
<evidence type="ECO:0000313" key="4">
    <source>
        <dbReference type="EMBL" id="SPP65622.1"/>
    </source>
</evidence>
<dbReference type="GO" id="GO:0016740">
    <property type="term" value="F:transferase activity"/>
    <property type="evidence" value="ECO:0007669"/>
    <property type="project" value="UniProtKB-KW"/>
</dbReference>
<dbReference type="Pfam" id="PF00535">
    <property type="entry name" value="Glycos_transf_2"/>
    <property type="match status" value="1"/>
</dbReference>
<dbReference type="InterPro" id="IPR027791">
    <property type="entry name" value="Galactosyl_T_C"/>
</dbReference>
<dbReference type="EMBL" id="OUNR01000017">
    <property type="protein sequence ID" value="SPP65622.1"/>
    <property type="molecule type" value="Genomic_DNA"/>
</dbReference>
<dbReference type="Proteomes" id="UP000248168">
    <property type="component" value="Unassembled WGS sequence"/>
</dbReference>
<dbReference type="InterPro" id="IPR029044">
    <property type="entry name" value="Nucleotide-diphossugar_trans"/>
</dbReference>
<sequence length="273" mass="31382">MNTAVIVTTYNRPDALSAVLAGFEAQTDQDFELVVADDGSTSETAAVIQEYQRRSTYSVRHVWQEDRGFRAAAIRNRAVAATTADYLIFTDGDCIPSRQFVRAHKRLAEPDYFLGANRVLLSAGYTQRVLREPLPVHQWSWVRWVQAWAGRDINRLLPLLSLPDGAFRKWAPRRWEGMKTCNLSVWRKDLLRVNGLDESYEGWGLEDSDLVIRLLRIGVKHKSARYAAPVFHLWHQEQARSRLEENRARLDQVLRTQATEAVVGLSRYLMEVK</sequence>
<evidence type="ECO:0008006" key="6">
    <source>
        <dbReference type="Google" id="ProtNLM"/>
    </source>
</evidence>
<accession>A0A330L7H0</accession>
<evidence type="ECO:0000256" key="1">
    <source>
        <dbReference type="ARBA" id="ARBA00022679"/>
    </source>
</evidence>
<keyword evidence="5" id="KW-1185">Reference proteome</keyword>